<evidence type="ECO:0000313" key="2">
    <source>
        <dbReference type="EMBL" id="POS71362.1"/>
    </source>
</evidence>
<evidence type="ECO:0000256" key="1">
    <source>
        <dbReference type="SAM" id="MobiDB-lite"/>
    </source>
</evidence>
<organism evidence="2 3">
    <name type="scientific">Diaporthe helianthi</name>
    <dbReference type="NCBI Taxonomy" id="158607"/>
    <lineage>
        <taxon>Eukaryota</taxon>
        <taxon>Fungi</taxon>
        <taxon>Dikarya</taxon>
        <taxon>Ascomycota</taxon>
        <taxon>Pezizomycotina</taxon>
        <taxon>Sordariomycetes</taxon>
        <taxon>Sordariomycetidae</taxon>
        <taxon>Diaporthales</taxon>
        <taxon>Diaporthaceae</taxon>
        <taxon>Diaporthe</taxon>
    </lineage>
</organism>
<name>A0A2P5HM88_DIAHE</name>
<accession>A0A2P5HM88</accession>
<keyword evidence="3" id="KW-1185">Reference proteome</keyword>
<sequence>MSSSGKADPVEIGAPSGKGIMWVPAALACSPSTVQSGSLALTRRLRRFVLYECSSAVEGVAGGGGCLDGQQPTDAGLSQHENVEHFGYRAMPPRVQQFSARRPPELVPNQSAHCFYMYRHIASAREPWSSSAVVPLGTDGYTPSYAASQAHGPGAAKHSASAALALVCPTLSHGPISWSLQGDKDHLPSNPAPQVYGAPAFLPACLPACLPAANLCKPHPCWQKSTCNLQPACDLRPANYGLRPYHHLPNLGTIYQPPVSFSQAGSLYRRSLLSAGVVTGPLKTCVPTSPAHHHQTKTQRSDEPFGSKQPIGSIALVLLTLYRGPLSSTLPFLSSSILPTPADACFPRGALKVADPSILE</sequence>
<reference evidence="2" key="1">
    <citation type="submission" date="2017-09" db="EMBL/GenBank/DDBJ databases">
        <title>Polyketide synthases of a Diaporthe helianthi virulent isolate.</title>
        <authorList>
            <person name="Baroncelli R."/>
        </authorList>
    </citation>
    <scope>NUCLEOTIDE SEQUENCE [LARGE SCALE GENOMIC DNA]</scope>
    <source>
        <strain evidence="2">7/96</strain>
    </source>
</reference>
<gene>
    <name evidence="2" type="ORF">DHEL01_v210245</name>
</gene>
<dbReference type="AlphaFoldDB" id="A0A2P5HM88"/>
<dbReference type="InParanoid" id="A0A2P5HM88"/>
<dbReference type="PROSITE" id="PS51257">
    <property type="entry name" value="PROKAR_LIPOPROTEIN"/>
    <property type="match status" value="1"/>
</dbReference>
<comment type="caution">
    <text evidence="2">The sequence shown here is derived from an EMBL/GenBank/DDBJ whole genome shotgun (WGS) entry which is preliminary data.</text>
</comment>
<feature type="region of interest" description="Disordered" evidence="1">
    <location>
        <begin position="286"/>
        <end position="307"/>
    </location>
</feature>
<proteinExistence type="predicted"/>
<evidence type="ECO:0000313" key="3">
    <source>
        <dbReference type="Proteomes" id="UP000094444"/>
    </source>
</evidence>
<dbReference type="Proteomes" id="UP000094444">
    <property type="component" value="Unassembled WGS sequence"/>
</dbReference>
<dbReference type="EMBL" id="MAVT02001294">
    <property type="protein sequence ID" value="POS71362.1"/>
    <property type="molecule type" value="Genomic_DNA"/>
</dbReference>
<protein>
    <submittedName>
        <fullName evidence="2">Uncharacterized protein</fullName>
    </submittedName>
</protein>